<evidence type="ECO:0000313" key="2">
    <source>
        <dbReference type="EMBL" id="GAA3620644.1"/>
    </source>
</evidence>
<dbReference type="NCBIfam" id="TIGR03988">
    <property type="entry name" value="antisig_RsrA"/>
    <property type="match status" value="1"/>
</dbReference>
<comment type="caution">
    <text evidence="2">The sequence shown here is derived from an EMBL/GenBank/DDBJ whole genome shotgun (WGS) entry which is preliminary data.</text>
</comment>
<evidence type="ECO:0000259" key="1">
    <source>
        <dbReference type="Pfam" id="PF13490"/>
    </source>
</evidence>
<accession>A0ABP6ZVN9</accession>
<dbReference type="RefSeq" id="WP_344804655.1">
    <property type="nucleotide sequence ID" value="NZ_BAABAB010000016.1"/>
</dbReference>
<proteinExistence type="predicted"/>
<dbReference type="Proteomes" id="UP001501490">
    <property type="component" value="Unassembled WGS sequence"/>
</dbReference>
<dbReference type="InterPro" id="IPR027383">
    <property type="entry name" value="Znf_put"/>
</dbReference>
<protein>
    <recommendedName>
        <fullName evidence="1">Putative zinc-finger domain-containing protein</fullName>
    </recommendedName>
</protein>
<keyword evidence="3" id="KW-1185">Reference proteome</keyword>
<sequence length="91" mass="10134">MSQHDVTDGQDDCTKVLKQVYQFLDNELDTASGDAIREHLAACEPCLDRFDVEQAVKALVHRCCGNDRAPDALRAKIMLQITTVRTTTIIS</sequence>
<feature type="domain" description="Putative zinc-finger" evidence="1">
    <location>
        <begin position="13"/>
        <end position="46"/>
    </location>
</feature>
<dbReference type="EMBL" id="BAABAB010000016">
    <property type="protein sequence ID" value="GAA3620644.1"/>
    <property type="molecule type" value="Genomic_DNA"/>
</dbReference>
<evidence type="ECO:0000313" key="3">
    <source>
        <dbReference type="Proteomes" id="UP001501490"/>
    </source>
</evidence>
<reference evidence="3" key="1">
    <citation type="journal article" date="2019" name="Int. J. Syst. Evol. Microbiol.">
        <title>The Global Catalogue of Microorganisms (GCM) 10K type strain sequencing project: providing services to taxonomists for standard genome sequencing and annotation.</title>
        <authorList>
            <consortium name="The Broad Institute Genomics Platform"/>
            <consortium name="The Broad Institute Genome Sequencing Center for Infectious Disease"/>
            <person name="Wu L."/>
            <person name="Ma J."/>
        </authorList>
    </citation>
    <scope>NUCLEOTIDE SEQUENCE [LARGE SCALE GENOMIC DNA]</scope>
    <source>
        <strain evidence="3">JCM 16929</strain>
    </source>
</reference>
<name>A0ABP6ZVN9_9ACTN</name>
<organism evidence="2 3">
    <name type="scientific">Microlunatus ginsengisoli</name>
    <dbReference type="NCBI Taxonomy" id="363863"/>
    <lineage>
        <taxon>Bacteria</taxon>
        <taxon>Bacillati</taxon>
        <taxon>Actinomycetota</taxon>
        <taxon>Actinomycetes</taxon>
        <taxon>Propionibacteriales</taxon>
        <taxon>Propionibacteriaceae</taxon>
        <taxon>Microlunatus</taxon>
    </lineage>
</organism>
<dbReference type="InterPro" id="IPR024020">
    <property type="entry name" value="Anit_sigma_mycothiol_RsrA"/>
</dbReference>
<dbReference type="Pfam" id="PF13490">
    <property type="entry name" value="zf-HC2"/>
    <property type="match status" value="1"/>
</dbReference>
<gene>
    <name evidence="2" type="ORF">GCM10022236_23570</name>
</gene>